<gene>
    <name evidence="2" type="ORF">IDJ77_21185</name>
</gene>
<evidence type="ECO:0000313" key="3">
    <source>
        <dbReference type="Proteomes" id="UP000606600"/>
    </source>
</evidence>
<comment type="caution">
    <text evidence="2">The sequence shown here is derived from an EMBL/GenBank/DDBJ whole genome shotgun (WGS) entry which is preliminary data.</text>
</comment>
<feature type="chain" id="PRO_5045989912" description="GLPGLI family protein" evidence="1">
    <location>
        <begin position="21"/>
        <end position="196"/>
    </location>
</feature>
<evidence type="ECO:0000256" key="1">
    <source>
        <dbReference type="SAM" id="SignalP"/>
    </source>
</evidence>
<accession>A0ABR7WVM0</accession>
<sequence length="196" mass="22064">MKTKLILIFALCVCSGYVSAQTKPASNYVVTTTNDTIKCELKGTRKYMPLNSTDKKFIKITPDKISDIFNAKDSITYSAVSKPNALDSTYLQRHEHGKLNLYEEENTSYSGGGMYGGVGTFNSTTKWYISKNNAPIVQLKSNTIFNNGSQGKRKNIFMEMIADDPALLEEFKKTDSFSFKVLRDFVHRYNIDMAGK</sequence>
<protein>
    <recommendedName>
        <fullName evidence="4">GLPGLI family protein</fullName>
    </recommendedName>
</protein>
<dbReference type="Proteomes" id="UP000606600">
    <property type="component" value="Unassembled WGS sequence"/>
</dbReference>
<keyword evidence="1" id="KW-0732">Signal</keyword>
<name>A0ABR7WVM0_9SPHI</name>
<dbReference type="EMBL" id="JACWMY010000012">
    <property type="protein sequence ID" value="MBD1366341.1"/>
    <property type="molecule type" value="Genomic_DNA"/>
</dbReference>
<dbReference type="RefSeq" id="WP_191190987.1">
    <property type="nucleotide sequence ID" value="NZ_JACWMY010000012.1"/>
</dbReference>
<reference evidence="2 3" key="1">
    <citation type="submission" date="2020-09" db="EMBL/GenBank/DDBJ databases">
        <title>Novel species of Mucilaginibacter isolated from a glacier on the Tibetan Plateau.</title>
        <authorList>
            <person name="Liu Q."/>
            <person name="Xin Y.-H."/>
        </authorList>
    </citation>
    <scope>NUCLEOTIDE SEQUENCE [LARGE SCALE GENOMIC DNA]</scope>
    <source>
        <strain evidence="2 3">ZT4R22</strain>
    </source>
</reference>
<keyword evidence="3" id="KW-1185">Reference proteome</keyword>
<organism evidence="2 3">
    <name type="scientific">Mucilaginibacter pankratovii</name>
    <dbReference type="NCBI Taxonomy" id="2772110"/>
    <lineage>
        <taxon>Bacteria</taxon>
        <taxon>Pseudomonadati</taxon>
        <taxon>Bacteroidota</taxon>
        <taxon>Sphingobacteriia</taxon>
        <taxon>Sphingobacteriales</taxon>
        <taxon>Sphingobacteriaceae</taxon>
        <taxon>Mucilaginibacter</taxon>
    </lineage>
</organism>
<evidence type="ECO:0008006" key="4">
    <source>
        <dbReference type="Google" id="ProtNLM"/>
    </source>
</evidence>
<feature type="signal peptide" evidence="1">
    <location>
        <begin position="1"/>
        <end position="20"/>
    </location>
</feature>
<proteinExistence type="predicted"/>
<evidence type="ECO:0000313" key="2">
    <source>
        <dbReference type="EMBL" id="MBD1366341.1"/>
    </source>
</evidence>